<dbReference type="InterPro" id="IPR011276">
    <property type="entry name" value="TonB_haem/Hb_rcpt"/>
</dbReference>
<dbReference type="NCBIfam" id="TIGR01785">
    <property type="entry name" value="TonB-hemin"/>
    <property type="match status" value="1"/>
</dbReference>
<evidence type="ECO:0000259" key="14">
    <source>
        <dbReference type="Pfam" id="PF00593"/>
    </source>
</evidence>
<dbReference type="GO" id="GO:0044718">
    <property type="term" value="P:siderophore transmembrane transport"/>
    <property type="evidence" value="ECO:0007669"/>
    <property type="project" value="TreeGrafter"/>
</dbReference>
<keyword evidence="10 11" id="KW-0998">Cell outer membrane</keyword>
<evidence type="ECO:0000256" key="11">
    <source>
        <dbReference type="PROSITE-ProRule" id="PRU01360"/>
    </source>
</evidence>
<dbReference type="InterPro" id="IPR039426">
    <property type="entry name" value="TonB-dep_rcpt-like"/>
</dbReference>
<evidence type="ECO:0000313" key="17">
    <source>
        <dbReference type="Proteomes" id="UP000311605"/>
    </source>
</evidence>
<accession>A0A5C4XHQ5</accession>
<evidence type="ECO:0000256" key="13">
    <source>
        <dbReference type="SAM" id="SignalP"/>
    </source>
</evidence>
<keyword evidence="4 11" id="KW-1134">Transmembrane beta strand</keyword>
<name>A0A5C4XHQ5_9HYPH</name>
<evidence type="ECO:0000256" key="7">
    <source>
        <dbReference type="ARBA" id="ARBA00023077"/>
    </source>
</evidence>
<dbReference type="InterPro" id="IPR000531">
    <property type="entry name" value="Beta-barrel_TonB"/>
</dbReference>
<keyword evidence="7 12" id="KW-0798">TonB box</keyword>
<feature type="domain" description="TonB-dependent receptor plug" evidence="15">
    <location>
        <begin position="73"/>
        <end position="170"/>
    </location>
</feature>
<evidence type="ECO:0000256" key="3">
    <source>
        <dbReference type="ARBA" id="ARBA00022448"/>
    </source>
</evidence>
<evidence type="ECO:0000256" key="12">
    <source>
        <dbReference type="RuleBase" id="RU003357"/>
    </source>
</evidence>
<dbReference type="GO" id="GO:0009279">
    <property type="term" value="C:cell outer membrane"/>
    <property type="evidence" value="ECO:0007669"/>
    <property type="project" value="UniProtKB-SubCell"/>
</dbReference>
<sequence length="784" mass="86259">MGSIISRQSYLFAGSALFMVFSATGSAQAQNATTPATPAQQAQTQNGTTTELAPIELRAGRTSQVPAASPLTQTTERQVIQQRMVTDFKDFARRVDAGVNFNSANQSINIRGLQDDRILTTIDGIRQPWLVDPRGVQGGITAFDFDSLSSVDITKGADSSRFGSGALGGTVELKTLNPEDIIDSGKNFGALTKSTYDSTDDSFGNNAAIAGRSGDTWLLVQGSFKKGHETKTNGDVGGYNTTRGDADPADFWQRNLLVKFHQYLEGGHRFGLAGEVFDRNKDIDSKRGTTLTNYEQGSLRSGEDVNRKRLSGSYDFISPGNEDIVDQANVTVYWQKEQLRNTTDGFRLRDGRADIPSIGGAPSGEDLLYGFPTGIYTRDNKLQQTSYGINGSASKEATLGGFDHNFRFGGDLYWTKTHQYSAGEDNCPDVDWSTIPQLTIFGTSLGPQTCRMLHSNSSDMADVNGVTFGAFVEDDIKFFDDRLTLTPGVRMDWYSYDPKDTPEYQASPNYDPAYLQKSDDFGISPKLRAAWKATQELELFAQYTRGFRAPNVLELYQNYGAPGSYARIGNPELETETSNGFEIGAKYQATDYALQATVFNNYYRNFIDTVELAAPGGEYPVGGVTGYENRNKVHIYGVELGGQWQFQENWRTWGSFAWTYGKDTETGDYLNSVAPRRAILGVGYSTETWGSDLSLTLASAHSKVADDDNDFKAPGYGLVDATVWWTPEKVGEFDLTGLKVQAGVFNVFDKKYWDAVSTPDTVSGNADYYTEPGRTFKVSISKKF</sequence>
<dbReference type="InterPro" id="IPR012910">
    <property type="entry name" value="Plug_dom"/>
</dbReference>
<dbReference type="InterPro" id="IPR010949">
    <property type="entry name" value="TonB_Hb/transfer/lactofer_rcpt"/>
</dbReference>
<dbReference type="InterPro" id="IPR036942">
    <property type="entry name" value="Beta-barrel_TonB_sf"/>
</dbReference>
<keyword evidence="3 11" id="KW-0813">Transport</keyword>
<keyword evidence="17" id="KW-1185">Reference proteome</keyword>
<evidence type="ECO:0000256" key="6">
    <source>
        <dbReference type="ARBA" id="ARBA00022729"/>
    </source>
</evidence>
<feature type="signal peptide" evidence="13">
    <location>
        <begin position="1"/>
        <end position="29"/>
    </location>
</feature>
<evidence type="ECO:0000313" key="16">
    <source>
        <dbReference type="EMBL" id="TNM62947.1"/>
    </source>
</evidence>
<dbReference type="AlphaFoldDB" id="A0A5C4XHQ5"/>
<dbReference type="PROSITE" id="PS52016">
    <property type="entry name" value="TONB_DEPENDENT_REC_3"/>
    <property type="match status" value="1"/>
</dbReference>
<dbReference type="Gene3D" id="2.170.130.10">
    <property type="entry name" value="TonB-dependent receptor, plug domain"/>
    <property type="match status" value="1"/>
</dbReference>
<comment type="caution">
    <text evidence="16">The sequence shown here is derived from an EMBL/GenBank/DDBJ whole genome shotgun (WGS) entry which is preliminary data.</text>
</comment>
<evidence type="ECO:0000256" key="9">
    <source>
        <dbReference type="ARBA" id="ARBA00023170"/>
    </source>
</evidence>
<dbReference type="PANTHER" id="PTHR30069">
    <property type="entry name" value="TONB-DEPENDENT OUTER MEMBRANE RECEPTOR"/>
    <property type="match status" value="1"/>
</dbReference>
<evidence type="ECO:0000256" key="2">
    <source>
        <dbReference type="ARBA" id="ARBA00009810"/>
    </source>
</evidence>
<dbReference type="SUPFAM" id="SSF56935">
    <property type="entry name" value="Porins"/>
    <property type="match status" value="1"/>
</dbReference>
<organism evidence="16 17">
    <name type="scientific">Aliirhizobium smilacinae</name>
    <dbReference type="NCBI Taxonomy" id="1395944"/>
    <lineage>
        <taxon>Bacteria</taxon>
        <taxon>Pseudomonadati</taxon>
        <taxon>Pseudomonadota</taxon>
        <taxon>Alphaproteobacteria</taxon>
        <taxon>Hyphomicrobiales</taxon>
        <taxon>Rhizobiaceae</taxon>
        <taxon>Aliirhizobium</taxon>
    </lineage>
</organism>
<dbReference type="Gene3D" id="2.40.170.20">
    <property type="entry name" value="TonB-dependent receptor, beta-barrel domain"/>
    <property type="match status" value="1"/>
</dbReference>
<evidence type="ECO:0000259" key="15">
    <source>
        <dbReference type="Pfam" id="PF07715"/>
    </source>
</evidence>
<comment type="similarity">
    <text evidence="2 11 12">Belongs to the TonB-dependent receptor family.</text>
</comment>
<dbReference type="GO" id="GO:0015344">
    <property type="term" value="F:siderophore uptake transmembrane transporter activity"/>
    <property type="evidence" value="ECO:0007669"/>
    <property type="project" value="TreeGrafter"/>
</dbReference>
<proteinExistence type="inferred from homology"/>
<keyword evidence="6 13" id="KW-0732">Signal</keyword>
<dbReference type="Pfam" id="PF00593">
    <property type="entry name" value="TonB_dep_Rec_b-barrel"/>
    <property type="match status" value="1"/>
</dbReference>
<dbReference type="OrthoDB" id="9796221at2"/>
<dbReference type="Pfam" id="PF07715">
    <property type="entry name" value="Plug"/>
    <property type="match status" value="1"/>
</dbReference>
<protein>
    <submittedName>
        <fullName evidence="16">TonB-dependent hemoglobin/transferrin/lactoferrin family receptor</fullName>
    </submittedName>
</protein>
<comment type="subcellular location">
    <subcellularLocation>
        <location evidence="1 11">Cell outer membrane</location>
        <topology evidence="1 11">Multi-pass membrane protein</topology>
    </subcellularLocation>
</comment>
<dbReference type="Proteomes" id="UP000311605">
    <property type="component" value="Unassembled WGS sequence"/>
</dbReference>
<dbReference type="InterPro" id="IPR037066">
    <property type="entry name" value="Plug_dom_sf"/>
</dbReference>
<keyword evidence="8 11" id="KW-0472">Membrane</keyword>
<dbReference type="RefSeq" id="WP_139677440.1">
    <property type="nucleotide sequence ID" value="NZ_VDMN01000003.1"/>
</dbReference>
<dbReference type="EMBL" id="VDMN01000003">
    <property type="protein sequence ID" value="TNM62947.1"/>
    <property type="molecule type" value="Genomic_DNA"/>
</dbReference>
<evidence type="ECO:0000256" key="10">
    <source>
        <dbReference type="ARBA" id="ARBA00023237"/>
    </source>
</evidence>
<dbReference type="PANTHER" id="PTHR30069:SF29">
    <property type="entry name" value="HEMOGLOBIN AND HEMOGLOBIN-HAPTOGLOBIN-BINDING PROTEIN 1-RELATED"/>
    <property type="match status" value="1"/>
</dbReference>
<evidence type="ECO:0000256" key="8">
    <source>
        <dbReference type="ARBA" id="ARBA00023136"/>
    </source>
</evidence>
<dbReference type="NCBIfam" id="TIGR01786">
    <property type="entry name" value="TonB-hemlactrns"/>
    <property type="match status" value="1"/>
</dbReference>
<dbReference type="GO" id="GO:0015232">
    <property type="term" value="F:heme transmembrane transporter activity"/>
    <property type="evidence" value="ECO:0007669"/>
    <property type="project" value="InterPro"/>
</dbReference>
<evidence type="ECO:0000256" key="5">
    <source>
        <dbReference type="ARBA" id="ARBA00022692"/>
    </source>
</evidence>
<feature type="chain" id="PRO_5023100192" evidence="13">
    <location>
        <begin position="30"/>
        <end position="784"/>
    </location>
</feature>
<reference evidence="16 17" key="1">
    <citation type="submission" date="2019-06" db="EMBL/GenBank/DDBJ databases">
        <title>The draft genome of Rhizobium smilacinae PTYR-5.</title>
        <authorList>
            <person name="Liu L."/>
            <person name="Li L."/>
            <person name="Zhang X."/>
        </authorList>
    </citation>
    <scope>NUCLEOTIDE SEQUENCE [LARGE SCALE GENOMIC DNA]</scope>
    <source>
        <strain evidence="16 17">PTYR-5</strain>
    </source>
</reference>
<feature type="domain" description="TonB-dependent receptor-like beta-barrel" evidence="14">
    <location>
        <begin position="270"/>
        <end position="747"/>
    </location>
</feature>
<evidence type="ECO:0000256" key="1">
    <source>
        <dbReference type="ARBA" id="ARBA00004571"/>
    </source>
</evidence>
<keyword evidence="9 16" id="KW-0675">Receptor</keyword>
<keyword evidence="5 11" id="KW-0812">Transmembrane</keyword>
<evidence type="ECO:0000256" key="4">
    <source>
        <dbReference type="ARBA" id="ARBA00022452"/>
    </source>
</evidence>
<dbReference type="CDD" id="cd01347">
    <property type="entry name" value="ligand_gated_channel"/>
    <property type="match status" value="1"/>
</dbReference>
<gene>
    <name evidence="16" type="ORF">FHP24_17165</name>
</gene>